<dbReference type="PANTHER" id="PTHR32282">
    <property type="entry name" value="BINDING PROTEIN TRANSPEPTIDASE, PUTATIVE-RELATED"/>
    <property type="match status" value="1"/>
</dbReference>
<evidence type="ECO:0000256" key="4">
    <source>
        <dbReference type="ARBA" id="ARBA00007739"/>
    </source>
</evidence>
<comment type="catalytic activity">
    <reaction evidence="16">
        <text>Preferential cleavage: (Ac)2-L-Lys-D-Ala-|-D-Ala. Also transpeptidation of peptidyl-alanyl moieties that are N-acyl substituents of D-alanine.</text>
        <dbReference type="EC" id="3.4.16.4"/>
    </reaction>
</comment>
<evidence type="ECO:0000256" key="3">
    <source>
        <dbReference type="ARBA" id="ARBA00007090"/>
    </source>
</evidence>
<dbReference type="GO" id="GO:0006508">
    <property type="term" value="P:proteolysis"/>
    <property type="evidence" value="ECO:0007669"/>
    <property type="project" value="UniProtKB-KW"/>
</dbReference>
<dbReference type="InterPro" id="IPR001460">
    <property type="entry name" value="PCN-bd_Tpept"/>
</dbReference>
<comment type="similarity">
    <text evidence="4">In the N-terminal section; belongs to the glycosyltransferase 51 family.</text>
</comment>
<organism evidence="20 21">
    <name type="scientific">Candidatus Alistipes intestinigallinarum</name>
    <dbReference type="NCBI Taxonomy" id="2838440"/>
    <lineage>
        <taxon>Bacteria</taxon>
        <taxon>Pseudomonadati</taxon>
        <taxon>Bacteroidota</taxon>
        <taxon>Bacteroidia</taxon>
        <taxon>Bacteroidales</taxon>
        <taxon>Rikenellaceae</taxon>
        <taxon>Alistipes</taxon>
    </lineage>
</organism>
<keyword evidence="6" id="KW-0121">Carboxypeptidase</keyword>
<comment type="subcellular location">
    <subcellularLocation>
        <location evidence="1">Cell membrane</location>
    </subcellularLocation>
</comment>
<dbReference type="InterPro" id="IPR036950">
    <property type="entry name" value="PBP_transglycosylase"/>
</dbReference>
<evidence type="ECO:0000256" key="14">
    <source>
        <dbReference type="ARBA" id="ARBA00023268"/>
    </source>
</evidence>
<evidence type="ECO:0000256" key="2">
    <source>
        <dbReference type="ARBA" id="ARBA00004752"/>
    </source>
</evidence>
<evidence type="ECO:0000256" key="11">
    <source>
        <dbReference type="ARBA" id="ARBA00022960"/>
    </source>
</evidence>
<evidence type="ECO:0000256" key="10">
    <source>
        <dbReference type="ARBA" id="ARBA00022801"/>
    </source>
</evidence>
<evidence type="ECO:0000259" key="18">
    <source>
        <dbReference type="Pfam" id="PF00905"/>
    </source>
</evidence>
<gene>
    <name evidence="20" type="ORF">H9828_10395</name>
</gene>
<dbReference type="AlphaFoldDB" id="A0A9D1Z2R6"/>
<keyword evidence="11" id="KW-0133">Cell shape</keyword>
<dbReference type="PANTHER" id="PTHR32282:SF11">
    <property type="entry name" value="PENICILLIN-BINDING PROTEIN 1B"/>
    <property type="match status" value="1"/>
</dbReference>
<feature type="domain" description="Penicillin-binding protein transpeptidase" evidence="18">
    <location>
        <begin position="474"/>
        <end position="718"/>
    </location>
</feature>
<reference evidence="20" key="1">
    <citation type="journal article" date="2021" name="PeerJ">
        <title>Extensive microbial diversity within the chicken gut microbiome revealed by metagenomics and culture.</title>
        <authorList>
            <person name="Gilroy R."/>
            <person name="Ravi A."/>
            <person name="Getino M."/>
            <person name="Pursley I."/>
            <person name="Horton D.L."/>
            <person name="Alikhan N.F."/>
            <person name="Baker D."/>
            <person name="Gharbi K."/>
            <person name="Hall N."/>
            <person name="Watson M."/>
            <person name="Adriaenssens E.M."/>
            <person name="Foster-Nyarko E."/>
            <person name="Jarju S."/>
            <person name="Secka A."/>
            <person name="Antonio M."/>
            <person name="Oren A."/>
            <person name="Chaudhuri R.R."/>
            <person name="La Ragione R."/>
            <person name="Hildebrand F."/>
            <person name="Pallen M.J."/>
        </authorList>
    </citation>
    <scope>NUCLEOTIDE SEQUENCE</scope>
    <source>
        <strain evidence="20">5134</strain>
    </source>
</reference>
<evidence type="ECO:0000256" key="6">
    <source>
        <dbReference type="ARBA" id="ARBA00022645"/>
    </source>
</evidence>
<evidence type="ECO:0000256" key="13">
    <source>
        <dbReference type="ARBA" id="ARBA00023136"/>
    </source>
</evidence>
<dbReference type="SUPFAM" id="SSF56601">
    <property type="entry name" value="beta-lactamase/transpeptidase-like"/>
    <property type="match status" value="1"/>
</dbReference>
<keyword evidence="10" id="KW-0378">Hydrolase</keyword>
<evidence type="ECO:0000256" key="16">
    <source>
        <dbReference type="ARBA" id="ARBA00034000"/>
    </source>
</evidence>
<dbReference type="Pfam" id="PF00905">
    <property type="entry name" value="Transpeptidase"/>
    <property type="match status" value="1"/>
</dbReference>
<dbReference type="InterPro" id="IPR012338">
    <property type="entry name" value="Beta-lactam/transpept-like"/>
</dbReference>
<evidence type="ECO:0000256" key="17">
    <source>
        <dbReference type="ARBA" id="ARBA00049902"/>
    </source>
</evidence>
<comment type="catalytic activity">
    <reaction evidence="17">
        <text>[GlcNAc-(1-&gt;4)-Mur2Ac(oyl-L-Ala-gamma-D-Glu-L-Lys-D-Ala-D-Ala)](n)-di-trans,octa-cis-undecaprenyl diphosphate + beta-D-GlcNAc-(1-&gt;4)-Mur2Ac(oyl-L-Ala-gamma-D-Glu-L-Lys-D-Ala-D-Ala)-di-trans,octa-cis-undecaprenyl diphosphate = [GlcNAc-(1-&gt;4)-Mur2Ac(oyl-L-Ala-gamma-D-Glu-L-Lys-D-Ala-D-Ala)](n+1)-di-trans,octa-cis-undecaprenyl diphosphate + di-trans,octa-cis-undecaprenyl diphosphate + H(+)</text>
        <dbReference type="Rhea" id="RHEA:23708"/>
        <dbReference type="Rhea" id="RHEA-COMP:9602"/>
        <dbReference type="Rhea" id="RHEA-COMP:9603"/>
        <dbReference type="ChEBI" id="CHEBI:15378"/>
        <dbReference type="ChEBI" id="CHEBI:58405"/>
        <dbReference type="ChEBI" id="CHEBI:60033"/>
        <dbReference type="ChEBI" id="CHEBI:78435"/>
        <dbReference type="EC" id="2.4.99.28"/>
    </reaction>
</comment>
<evidence type="ECO:0000256" key="5">
    <source>
        <dbReference type="ARBA" id="ARBA00022475"/>
    </source>
</evidence>
<comment type="similarity">
    <text evidence="3">In the C-terminal section; belongs to the transpeptidase family.</text>
</comment>
<comment type="caution">
    <text evidence="20">The sequence shown here is derived from an EMBL/GenBank/DDBJ whole genome shotgun (WGS) entry which is preliminary data.</text>
</comment>
<keyword evidence="14" id="KW-0511">Multifunctional enzyme</keyword>
<dbReference type="InterPro" id="IPR001264">
    <property type="entry name" value="Glyco_trans_51"/>
</dbReference>
<keyword evidence="13" id="KW-0472">Membrane</keyword>
<keyword evidence="8" id="KW-0328">Glycosyltransferase</keyword>
<dbReference type="GO" id="GO:0005886">
    <property type="term" value="C:plasma membrane"/>
    <property type="evidence" value="ECO:0007669"/>
    <property type="project" value="UniProtKB-SubCell"/>
</dbReference>
<accession>A0A9D1Z2R6</accession>
<feature type="domain" description="Glycosyl transferase family 51" evidence="19">
    <location>
        <begin position="100"/>
        <end position="265"/>
    </location>
</feature>
<evidence type="ECO:0000256" key="1">
    <source>
        <dbReference type="ARBA" id="ARBA00004236"/>
    </source>
</evidence>
<dbReference type="GO" id="GO:0008658">
    <property type="term" value="F:penicillin binding"/>
    <property type="evidence" value="ECO:0007669"/>
    <property type="project" value="InterPro"/>
</dbReference>
<keyword evidence="5" id="KW-1003">Cell membrane</keyword>
<proteinExistence type="inferred from homology"/>
<dbReference type="GO" id="GO:0071555">
    <property type="term" value="P:cell wall organization"/>
    <property type="evidence" value="ECO:0007669"/>
    <property type="project" value="UniProtKB-KW"/>
</dbReference>
<comment type="pathway">
    <text evidence="2">Cell wall biogenesis; peptidoglycan biosynthesis.</text>
</comment>
<dbReference type="EMBL" id="DXDA01000080">
    <property type="protein sequence ID" value="HIY69808.1"/>
    <property type="molecule type" value="Genomic_DNA"/>
</dbReference>
<keyword evidence="15" id="KW-0961">Cell wall biogenesis/degradation</keyword>
<evidence type="ECO:0000256" key="8">
    <source>
        <dbReference type="ARBA" id="ARBA00022676"/>
    </source>
</evidence>
<evidence type="ECO:0000259" key="19">
    <source>
        <dbReference type="Pfam" id="PF00912"/>
    </source>
</evidence>
<dbReference type="InterPro" id="IPR050396">
    <property type="entry name" value="Glycosyltr_51/Transpeptidase"/>
</dbReference>
<evidence type="ECO:0000256" key="9">
    <source>
        <dbReference type="ARBA" id="ARBA00022679"/>
    </source>
</evidence>
<dbReference type="Proteomes" id="UP000886844">
    <property type="component" value="Unassembled WGS sequence"/>
</dbReference>
<evidence type="ECO:0000256" key="7">
    <source>
        <dbReference type="ARBA" id="ARBA00022670"/>
    </source>
</evidence>
<evidence type="ECO:0000313" key="21">
    <source>
        <dbReference type="Proteomes" id="UP000886844"/>
    </source>
</evidence>
<dbReference type="SUPFAM" id="SSF53955">
    <property type="entry name" value="Lysozyme-like"/>
    <property type="match status" value="1"/>
</dbReference>
<evidence type="ECO:0000256" key="15">
    <source>
        <dbReference type="ARBA" id="ARBA00023316"/>
    </source>
</evidence>
<sequence>MVQRKKSGISPKAIKWIWGVAFAPFVLLGLLLLLTALGTFGRMPSFEELENPRSNLATEIYSEDGKVIGTFFVQNRSYVQYADLFPADSTLHIRLDGHEVPPIVAALIATEDARFRSHSGIDIPSLARVAVKTVLLQNTSQGGGSTITQQLAKNLFPRDTGNRGRLGRMAKLVTAKLKEWITALKLEYNYTKEEIAAMYLNTVEYGSNAYGIKSAAHTFFNKEPHELNVQEAAVLVGVVNAPTRYSPVRNPDNALARRNLVLSRMEEAGALTRKERDSISALPIVLNYKPVSHNEGSATYFREMLRLVMNAERPKRSQFYTEWDYDQAVKEYEENPLYGWCHKNTKADGTPYNIYRDGLKIYTTINSRMQAYAEQAVQKQMETVIQPKMDAQYRNTKVLFLDTDRAERERIMRQAIRYSDRYREMKEAGYSEKEIQASFDKACAMKVFTYKGERDTLMTPRDSILHHKRIMRAAMVAMDPRTGAVKAYVGGPNFRYFKYDMAKQGKRQIGSTIKPFVYTFAIDHLGFTPCTMVPNLPTTIETANGTAWSPKEAGRVEYDGVLHPLRWGLARSRNNYSAWIMKQAKQPEAVADFIHNMGIRSYIDPVPALCLGTSESNVFEMVSAFSTFANEGVHTDPIFVTRIEDRQGNLIATFIPQSQDAISERTAYTMLTMLQGVVNAGTAGRLKWQFGLTDMEIGGKTGTSNKNRDAWFMCVAPKLVAGAWVGGEDQSVHFISGGEGSVAALPIVGEFMKRVYDDGRLGVNRTDQFVRPPMMPHYDCEDEMDAIGPEESDDDAFFD</sequence>
<keyword evidence="7" id="KW-0645">Protease</keyword>
<dbReference type="Gene3D" id="1.10.3810.10">
    <property type="entry name" value="Biosynthetic peptidoglycan transglycosylase-like"/>
    <property type="match status" value="1"/>
</dbReference>
<reference evidence="20" key="2">
    <citation type="submission" date="2021-04" db="EMBL/GenBank/DDBJ databases">
        <authorList>
            <person name="Gilroy R."/>
        </authorList>
    </citation>
    <scope>NUCLEOTIDE SEQUENCE</scope>
    <source>
        <strain evidence="20">5134</strain>
    </source>
</reference>
<keyword evidence="12" id="KW-0573">Peptidoglycan synthesis</keyword>
<protein>
    <submittedName>
        <fullName evidence="20">Penicillin-binding protein</fullName>
    </submittedName>
</protein>
<dbReference type="Gene3D" id="3.40.710.10">
    <property type="entry name" value="DD-peptidase/beta-lactamase superfamily"/>
    <property type="match status" value="2"/>
</dbReference>
<dbReference type="InterPro" id="IPR023346">
    <property type="entry name" value="Lysozyme-like_dom_sf"/>
</dbReference>
<evidence type="ECO:0000256" key="12">
    <source>
        <dbReference type="ARBA" id="ARBA00022984"/>
    </source>
</evidence>
<dbReference type="GO" id="GO:0009252">
    <property type="term" value="P:peptidoglycan biosynthetic process"/>
    <property type="evidence" value="ECO:0007669"/>
    <property type="project" value="UniProtKB-KW"/>
</dbReference>
<name>A0A9D1Z2R6_9BACT</name>
<dbReference type="Pfam" id="PF00912">
    <property type="entry name" value="Transgly"/>
    <property type="match status" value="1"/>
</dbReference>
<dbReference type="GO" id="GO:0030288">
    <property type="term" value="C:outer membrane-bounded periplasmic space"/>
    <property type="evidence" value="ECO:0007669"/>
    <property type="project" value="TreeGrafter"/>
</dbReference>
<dbReference type="GO" id="GO:0009002">
    <property type="term" value="F:serine-type D-Ala-D-Ala carboxypeptidase activity"/>
    <property type="evidence" value="ECO:0007669"/>
    <property type="project" value="UniProtKB-EC"/>
</dbReference>
<keyword evidence="9" id="KW-0808">Transferase</keyword>
<dbReference type="GO" id="GO:0008360">
    <property type="term" value="P:regulation of cell shape"/>
    <property type="evidence" value="ECO:0007669"/>
    <property type="project" value="UniProtKB-KW"/>
</dbReference>
<dbReference type="GO" id="GO:0008955">
    <property type="term" value="F:peptidoglycan glycosyltransferase activity"/>
    <property type="evidence" value="ECO:0007669"/>
    <property type="project" value="UniProtKB-EC"/>
</dbReference>
<evidence type="ECO:0000313" key="20">
    <source>
        <dbReference type="EMBL" id="HIY69808.1"/>
    </source>
</evidence>